<organism evidence="1 2">
    <name type="scientific">Megasphaera hutchinsoni</name>
    <dbReference type="NCBI Taxonomy" id="1588748"/>
    <lineage>
        <taxon>Bacteria</taxon>
        <taxon>Bacillati</taxon>
        <taxon>Bacillota</taxon>
        <taxon>Negativicutes</taxon>
        <taxon>Veillonellales</taxon>
        <taxon>Veillonellaceae</taxon>
        <taxon>Megasphaera</taxon>
    </lineage>
</organism>
<sequence length="75" mass="8850">MMGIQEKATLYAKKLGYKYAERDGQYEGKEVYRLIGENKNAFVGQPQYIIEKEGNFRVLKPKEHDQYFWGLTKVN</sequence>
<accession>A0A134CKB6</accession>
<keyword evidence="2" id="KW-1185">Reference proteome</keyword>
<dbReference type="STRING" id="1588748.HMPREF3182_00315"/>
<dbReference type="EMBL" id="LSDT01000008">
    <property type="protein sequence ID" value="KXB92653.1"/>
    <property type="molecule type" value="Genomic_DNA"/>
</dbReference>
<gene>
    <name evidence="1" type="ORF">HMPREF3182_00315</name>
</gene>
<proteinExistence type="predicted"/>
<reference evidence="2" key="1">
    <citation type="submission" date="2016-01" db="EMBL/GenBank/DDBJ databases">
        <authorList>
            <person name="Mitreva M."/>
            <person name="Pepin K.H."/>
            <person name="Mihindukulasuriya K.A."/>
            <person name="Fulton R."/>
            <person name="Fronick C."/>
            <person name="O'Laughlin M."/>
            <person name="Miner T."/>
            <person name="Herter B."/>
            <person name="Rosa B.A."/>
            <person name="Cordes M."/>
            <person name="Tomlinson C."/>
            <person name="Wollam A."/>
            <person name="Palsikar V.B."/>
            <person name="Mardis E.R."/>
            <person name="Wilson R.K."/>
        </authorList>
    </citation>
    <scope>NUCLEOTIDE SEQUENCE [LARGE SCALE GENOMIC DNA]</scope>
    <source>
        <strain evidence="2">KA00182</strain>
    </source>
</reference>
<comment type="caution">
    <text evidence="1">The sequence shown here is derived from an EMBL/GenBank/DDBJ whole genome shotgun (WGS) entry which is preliminary data.</text>
</comment>
<evidence type="ECO:0000313" key="1">
    <source>
        <dbReference type="EMBL" id="KXB92653.1"/>
    </source>
</evidence>
<protein>
    <submittedName>
        <fullName evidence="1">Uncharacterized protein</fullName>
    </submittedName>
</protein>
<dbReference type="AlphaFoldDB" id="A0A134CKB6"/>
<dbReference type="Proteomes" id="UP000070160">
    <property type="component" value="Unassembled WGS sequence"/>
</dbReference>
<evidence type="ECO:0000313" key="2">
    <source>
        <dbReference type="Proteomes" id="UP000070160"/>
    </source>
</evidence>
<name>A0A134CKB6_9FIRM</name>
<dbReference type="RefSeq" id="WP_156208642.1">
    <property type="nucleotide sequence ID" value="NZ_KQ960929.1"/>
</dbReference>